<protein>
    <submittedName>
        <fullName evidence="7">Tn3 family transposase</fullName>
    </submittedName>
</protein>
<dbReference type="RefSeq" id="WP_272748958.1">
    <property type="nucleotide sequence ID" value="NZ_JAQQKX010000012.1"/>
</dbReference>
<evidence type="ECO:0000259" key="6">
    <source>
        <dbReference type="Pfam" id="PF13700"/>
    </source>
</evidence>
<comment type="similarity">
    <text evidence="1">Belongs to the transposase 7 family.</text>
</comment>
<dbReference type="EMBL" id="JAQQKX010000012">
    <property type="protein sequence ID" value="MDC7684488.1"/>
    <property type="molecule type" value="Genomic_DNA"/>
</dbReference>
<evidence type="ECO:0000256" key="2">
    <source>
        <dbReference type="ARBA" id="ARBA00022578"/>
    </source>
</evidence>
<gene>
    <name evidence="7" type="ORF">PQU92_14480</name>
</gene>
<evidence type="ECO:0000259" key="5">
    <source>
        <dbReference type="Pfam" id="PF01526"/>
    </source>
</evidence>
<sequence>MPRKSILTARERAGLLSHPTDEPLLIEHWTLHPEDLILVNTRRKAETRFALALQLCSLRYPGRLIAAGDTIPAGAVQFLAEQLATRPDVLLDACKRAATRSEHLDVLRRAYGFQEMTQPHRAELLNWVRGMAIASPKARPLVFSLAEEMRRRRIIIPGVTVLERLVAQALHQAESHLYEGVHGSLTDLALGALDALVSDKSVHGRQHQISWLREPPGPQGSRAMIAIIQRLDLIREIDIPPKTPELIGMERRINLAAEGKRLTAQNYRQMNAPRRYTTLAATVFELGLDLTDQAINMFEALIARSVRRAHRRREERAQEEALNSQDAMAFLRDLAVVLVDAHDTERPLDTAITTFTTWDEIRRIVGSIKPSRRFSAENNLLVELRAEYAAVRRYASPFLAAFEFKASAGYQGLVEALLELSQRWHRRPGRMTEADWVARFLPFVPSRARQQIMTVDGGFDHKMMEIHFLLELKARLASGDVTVVGSRAYQTIETYLLPRGQFELIQTSGTLPIAVNPDFWDYIARRKAELETAFQAAAKHLADNRGDTRIGAKGLRVPAVFTEESEQAVAFAGLLSRHMPTVRLTDLLMDVDRMTGFTETFEHLQTGRPCADKRALFTALIAEATNLGLSKMAQASPGRTRRQLQQTAIWHFREDTFALALAKLIEAQHKDAFATVFGSPTISSSDGQHIFLGAAAENAGEVNAHYGRDPIIKLYTAISGRYAPYHTRVMAATASEALHVLDALLETPTGQAVTRHHVDGGGVNDLVFATCHLLGYAFNPRIPNLDGRCLYGFRPAKDYGVLYDVMGDRLDASQIAPYWDDILHMMTSLRTRTVSSSLLLKRLSSAPKRQGLSNALRLLGRIERTLFTLQWINDKDLRKQTTAELNKGEARNALVRAVNLHRLGRFRDRSQENLSIRASALNLVVTAIIYWNSVHMGRAVAALRERGQQIPDEWLSTLSPLGWEHINLTGDYIWEDEPALDDDGFRPIPFLP</sequence>
<dbReference type="InterPro" id="IPR047653">
    <property type="entry name" value="Tn3-like_transpos"/>
</dbReference>
<evidence type="ECO:0000256" key="4">
    <source>
        <dbReference type="ARBA" id="ARBA00023172"/>
    </source>
</evidence>
<dbReference type="Pfam" id="PF13700">
    <property type="entry name" value="DUF4158"/>
    <property type="match status" value="1"/>
</dbReference>
<dbReference type="Proteomes" id="UP001214854">
    <property type="component" value="Unassembled WGS sequence"/>
</dbReference>
<dbReference type="Pfam" id="PF01526">
    <property type="entry name" value="DDE_Tnp_Tn3"/>
    <property type="match status" value="1"/>
</dbReference>
<keyword evidence="2" id="KW-0815">Transposition</keyword>
<dbReference type="InterPro" id="IPR025296">
    <property type="entry name" value="DUF4158"/>
</dbReference>
<name>A0ABT5HX25_9CAUL</name>
<evidence type="ECO:0000256" key="3">
    <source>
        <dbReference type="ARBA" id="ARBA00023125"/>
    </source>
</evidence>
<keyword evidence="4" id="KW-0233">DNA recombination</keyword>
<proteinExistence type="inferred from homology"/>
<organism evidence="7 8">
    <name type="scientific">Asticcacaulis aquaticus</name>
    <dbReference type="NCBI Taxonomy" id="2984212"/>
    <lineage>
        <taxon>Bacteria</taxon>
        <taxon>Pseudomonadati</taxon>
        <taxon>Pseudomonadota</taxon>
        <taxon>Alphaproteobacteria</taxon>
        <taxon>Caulobacterales</taxon>
        <taxon>Caulobacteraceae</taxon>
        <taxon>Asticcacaulis</taxon>
    </lineage>
</organism>
<evidence type="ECO:0000256" key="1">
    <source>
        <dbReference type="ARBA" id="ARBA00009402"/>
    </source>
</evidence>
<feature type="domain" description="Tn3 transposase DDE" evidence="5">
    <location>
        <begin position="586"/>
        <end position="972"/>
    </location>
</feature>
<evidence type="ECO:0000313" key="8">
    <source>
        <dbReference type="Proteomes" id="UP001214854"/>
    </source>
</evidence>
<keyword evidence="3" id="KW-0238">DNA-binding</keyword>
<keyword evidence="8" id="KW-1185">Reference proteome</keyword>
<dbReference type="NCBIfam" id="NF033527">
    <property type="entry name" value="transpos_Tn3"/>
    <property type="match status" value="1"/>
</dbReference>
<evidence type="ECO:0000313" key="7">
    <source>
        <dbReference type="EMBL" id="MDC7684488.1"/>
    </source>
</evidence>
<comment type="caution">
    <text evidence="7">The sequence shown here is derived from an EMBL/GenBank/DDBJ whole genome shotgun (WGS) entry which is preliminary data.</text>
</comment>
<accession>A0ABT5HX25</accession>
<reference evidence="7 8" key="1">
    <citation type="submission" date="2023-01" db="EMBL/GenBank/DDBJ databases">
        <title>Novel species of the genus Asticcacaulis isolated from rivers.</title>
        <authorList>
            <person name="Lu H."/>
        </authorList>
    </citation>
    <scope>NUCLEOTIDE SEQUENCE [LARGE SCALE GENOMIC DNA]</scope>
    <source>
        <strain evidence="7 8">BYS171W</strain>
    </source>
</reference>
<dbReference type="InterPro" id="IPR002513">
    <property type="entry name" value="Tn3_Tnp_DDE_dom"/>
</dbReference>
<feature type="domain" description="DUF4158" evidence="6">
    <location>
        <begin position="6"/>
        <end position="169"/>
    </location>
</feature>